<proteinExistence type="inferred from homology"/>
<dbReference type="GO" id="GO:0003714">
    <property type="term" value="F:transcription corepressor activity"/>
    <property type="evidence" value="ECO:0007669"/>
    <property type="project" value="InterPro"/>
</dbReference>
<evidence type="ECO:0008006" key="5">
    <source>
        <dbReference type="Google" id="ProtNLM"/>
    </source>
</evidence>
<evidence type="ECO:0000256" key="1">
    <source>
        <dbReference type="ARBA" id="ARBA00006349"/>
    </source>
</evidence>
<evidence type="ECO:0000313" key="4">
    <source>
        <dbReference type="Proteomes" id="UP001415857"/>
    </source>
</evidence>
<feature type="compositionally biased region" description="Basic and acidic residues" evidence="2">
    <location>
        <begin position="111"/>
        <end position="135"/>
    </location>
</feature>
<dbReference type="PANTHER" id="PTHR19424">
    <property type="entry name" value="HEAT SHOCK FACTOR BINDING PROTEIN 1"/>
    <property type="match status" value="1"/>
</dbReference>
<name>A0AAP0RR92_LIQFO</name>
<feature type="compositionally biased region" description="Basic and acidic residues" evidence="2">
    <location>
        <begin position="203"/>
        <end position="214"/>
    </location>
</feature>
<keyword evidence="4" id="KW-1185">Reference proteome</keyword>
<dbReference type="InterPro" id="IPR009643">
    <property type="entry name" value="HS1-bd"/>
</dbReference>
<gene>
    <name evidence="3" type="ORF">L1049_005474</name>
</gene>
<comment type="caution">
    <text evidence="3">The sequence shown here is derived from an EMBL/GenBank/DDBJ whole genome shotgun (WGS) entry which is preliminary data.</text>
</comment>
<comment type="similarity">
    <text evidence="1">Belongs to the HSBP1 family.</text>
</comment>
<dbReference type="GO" id="GO:0070370">
    <property type="term" value="P:cellular heat acclimation"/>
    <property type="evidence" value="ECO:0007669"/>
    <property type="project" value="TreeGrafter"/>
</dbReference>
<dbReference type="AlphaFoldDB" id="A0AAP0RR92"/>
<organism evidence="3 4">
    <name type="scientific">Liquidambar formosana</name>
    <name type="common">Formosan gum</name>
    <dbReference type="NCBI Taxonomy" id="63359"/>
    <lineage>
        <taxon>Eukaryota</taxon>
        <taxon>Viridiplantae</taxon>
        <taxon>Streptophyta</taxon>
        <taxon>Embryophyta</taxon>
        <taxon>Tracheophyta</taxon>
        <taxon>Spermatophyta</taxon>
        <taxon>Magnoliopsida</taxon>
        <taxon>eudicotyledons</taxon>
        <taxon>Gunneridae</taxon>
        <taxon>Pentapetalae</taxon>
        <taxon>Saxifragales</taxon>
        <taxon>Altingiaceae</taxon>
        <taxon>Liquidambar</taxon>
    </lineage>
</organism>
<dbReference type="Proteomes" id="UP001415857">
    <property type="component" value="Unassembled WGS sequence"/>
</dbReference>
<dbReference type="GO" id="GO:0005829">
    <property type="term" value="C:cytosol"/>
    <property type="evidence" value="ECO:0007669"/>
    <property type="project" value="TreeGrafter"/>
</dbReference>
<dbReference type="GO" id="GO:0005634">
    <property type="term" value="C:nucleus"/>
    <property type="evidence" value="ECO:0007669"/>
    <property type="project" value="TreeGrafter"/>
</dbReference>
<feature type="region of interest" description="Disordered" evidence="2">
    <location>
        <begin position="188"/>
        <end position="214"/>
    </location>
</feature>
<evidence type="ECO:0000313" key="3">
    <source>
        <dbReference type="EMBL" id="KAK9282553.1"/>
    </source>
</evidence>
<dbReference type="Pfam" id="PF06825">
    <property type="entry name" value="HSBP1"/>
    <property type="match status" value="1"/>
</dbReference>
<dbReference type="PANTHER" id="PTHR19424:SF0">
    <property type="entry name" value="HEAT SHOCK FACTOR BINDING PROTEIN 1"/>
    <property type="match status" value="1"/>
</dbReference>
<dbReference type="EMBL" id="JBBPBK010000007">
    <property type="protein sequence ID" value="KAK9282553.1"/>
    <property type="molecule type" value="Genomic_DNA"/>
</dbReference>
<sequence length="214" mass="23580">MSWVQGRTAPCAPTLPYAPIPAGCCHGHRTGENHPLGAIAIVGAFLFKEGTKGGVHVNHSRASNILFRTRTLREIKSPPTFYMRSSLYCHHSVPLLRLPKDSNIVGTVKERAKQRDCNTDQLPKKMDGHDSEDPKQSTADMTVFVQNLLQQMQSRFQTMSNSIVTKIDEMGGRINELEQSINELRAEMGVEGSPSPLAPSKTTLEEVKPEEGSA</sequence>
<protein>
    <recommendedName>
        <fullName evidence="5">Heat shock factor-binding protein 1</fullName>
    </recommendedName>
</protein>
<dbReference type="Gene3D" id="1.20.5.430">
    <property type="match status" value="1"/>
</dbReference>
<feature type="region of interest" description="Disordered" evidence="2">
    <location>
        <begin position="111"/>
        <end position="137"/>
    </location>
</feature>
<accession>A0AAP0RR92</accession>
<dbReference type="FunFam" id="1.20.5.430:FF:000003">
    <property type="entry name" value="Heat shock factor binding protein"/>
    <property type="match status" value="1"/>
</dbReference>
<reference evidence="3 4" key="1">
    <citation type="journal article" date="2024" name="Plant J.">
        <title>Genome sequences and population genomics reveal climatic adaptation and genomic divergence between two closely related sweetgum species.</title>
        <authorList>
            <person name="Xu W.Q."/>
            <person name="Ren C.Q."/>
            <person name="Zhang X.Y."/>
            <person name="Comes H.P."/>
            <person name="Liu X.H."/>
            <person name="Li Y.G."/>
            <person name="Kettle C.J."/>
            <person name="Jalonen R."/>
            <person name="Gaisberger H."/>
            <person name="Ma Y.Z."/>
            <person name="Qiu Y.X."/>
        </authorList>
    </citation>
    <scope>NUCLEOTIDE SEQUENCE [LARGE SCALE GENOMIC DNA]</scope>
    <source>
        <strain evidence="3">Hangzhou</strain>
    </source>
</reference>
<evidence type="ECO:0000256" key="2">
    <source>
        <dbReference type="SAM" id="MobiDB-lite"/>
    </source>
</evidence>